<proteinExistence type="predicted"/>
<organism evidence="3 4">
    <name type="scientific">Vibrio spartinae</name>
    <dbReference type="NCBI Taxonomy" id="1918945"/>
    <lineage>
        <taxon>Bacteria</taxon>
        <taxon>Pseudomonadati</taxon>
        <taxon>Pseudomonadota</taxon>
        <taxon>Gammaproteobacteria</taxon>
        <taxon>Vibrionales</taxon>
        <taxon>Vibrionaceae</taxon>
        <taxon>Vibrio</taxon>
    </lineage>
</organism>
<name>A0A1N6M900_9VIBR</name>
<feature type="domain" description="PRD" evidence="2">
    <location>
        <begin position="173"/>
        <end position="281"/>
    </location>
</feature>
<dbReference type="NCBIfam" id="NF046042">
    <property type="entry name" value="LicT"/>
    <property type="match status" value="1"/>
</dbReference>
<accession>A0A1N6M900</accession>
<gene>
    <name evidence="3" type="primary">licT_2</name>
    <name evidence="3" type="ORF">VSP9026_03589</name>
</gene>
<dbReference type="SUPFAM" id="SSF50151">
    <property type="entry name" value="SacY-like RNA-binding domain"/>
    <property type="match status" value="1"/>
</dbReference>
<dbReference type="InterPro" id="IPR036634">
    <property type="entry name" value="PRD_sf"/>
</dbReference>
<dbReference type="PROSITE" id="PS51372">
    <property type="entry name" value="PRD_2"/>
    <property type="match status" value="2"/>
</dbReference>
<sequence length="281" mass="32695">MKMKIIKILNTSVVLVKRNDSREVIVFGKGIGFKSKPGDQINPDDIEKTYILESDSVTLEVIDLLRDIPGEYLSLVSEIVEHAESVLKVSLYEHVYVSLIDHLYFAAKRLKQNMPISNRMHWEIQKLYPMEYSLGKHALTLAKQYLDVDFPEEEASNIAFHLINAQQVDQNMNQVMLLASIVKNILNIVKITFDVEFDTFSVNYSRFVNHLQFFAQRLVGDKMLKSDDDEFLMSAIHKYNEEYECALSINDYVKARFERSIPNEELLYLIIHINRVIVRDK</sequence>
<dbReference type="InterPro" id="IPR004341">
    <property type="entry name" value="CAT_RNA-bd_dom"/>
</dbReference>
<evidence type="ECO:0000313" key="3">
    <source>
        <dbReference type="EMBL" id="SIO95837.1"/>
    </source>
</evidence>
<evidence type="ECO:0000313" key="4">
    <source>
        <dbReference type="Proteomes" id="UP000184774"/>
    </source>
</evidence>
<dbReference type="GO" id="GO:0003723">
    <property type="term" value="F:RNA binding"/>
    <property type="evidence" value="ECO:0007669"/>
    <property type="project" value="InterPro"/>
</dbReference>
<dbReference type="SUPFAM" id="SSF63520">
    <property type="entry name" value="PTS-regulatory domain, PRD"/>
    <property type="match status" value="2"/>
</dbReference>
<keyword evidence="1" id="KW-0677">Repeat</keyword>
<protein>
    <submittedName>
        <fullName evidence="3">Transcription antiterminator LicT</fullName>
    </submittedName>
</protein>
<dbReference type="Gene3D" id="2.30.24.10">
    <property type="entry name" value="CAT RNA-binding domain"/>
    <property type="match status" value="1"/>
</dbReference>
<dbReference type="InterPro" id="IPR050661">
    <property type="entry name" value="BglG_antiterminators"/>
</dbReference>
<reference evidence="3 4" key="1">
    <citation type="submission" date="2016-12" db="EMBL/GenBank/DDBJ databases">
        <authorList>
            <person name="Song W.-J."/>
            <person name="Kurnit D.M."/>
        </authorList>
    </citation>
    <scope>NUCLEOTIDE SEQUENCE [LARGE SCALE GENOMIC DNA]</scope>
    <source>
        <strain evidence="3 4">CECT 9026</strain>
    </source>
</reference>
<dbReference type="Proteomes" id="UP000184774">
    <property type="component" value="Unassembled WGS sequence"/>
</dbReference>
<feature type="domain" description="PRD" evidence="2">
    <location>
        <begin position="67"/>
        <end position="172"/>
    </location>
</feature>
<dbReference type="PANTHER" id="PTHR30185">
    <property type="entry name" value="CRYPTIC BETA-GLUCOSIDE BGL OPERON ANTITERMINATOR"/>
    <property type="match status" value="1"/>
</dbReference>
<dbReference type="InterPro" id="IPR011608">
    <property type="entry name" value="PRD"/>
</dbReference>
<dbReference type="EMBL" id="FSSB01000022">
    <property type="protein sequence ID" value="SIO95837.1"/>
    <property type="molecule type" value="Genomic_DNA"/>
</dbReference>
<dbReference type="AlphaFoldDB" id="A0A1N6M900"/>
<dbReference type="Pfam" id="PF00874">
    <property type="entry name" value="PRD"/>
    <property type="match status" value="2"/>
</dbReference>
<dbReference type="Gene3D" id="1.10.1790.10">
    <property type="entry name" value="PRD domain"/>
    <property type="match status" value="2"/>
</dbReference>
<dbReference type="GO" id="GO:0006355">
    <property type="term" value="P:regulation of DNA-templated transcription"/>
    <property type="evidence" value="ECO:0007669"/>
    <property type="project" value="InterPro"/>
</dbReference>
<dbReference type="InterPro" id="IPR036650">
    <property type="entry name" value="CAT_RNA-bd_dom_sf"/>
</dbReference>
<evidence type="ECO:0000259" key="2">
    <source>
        <dbReference type="PROSITE" id="PS51372"/>
    </source>
</evidence>
<evidence type="ECO:0000256" key="1">
    <source>
        <dbReference type="ARBA" id="ARBA00022737"/>
    </source>
</evidence>
<dbReference type="PANTHER" id="PTHR30185:SF15">
    <property type="entry name" value="CRYPTIC BETA-GLUCOSIDE BGL OPERON ANTITERMINATOR"/>
    <property type="match status" value="1"/>
</dbReference>
<dbReference type="SMART" id="SM01061">
    <property type="entry name" value="CAT_RBD"/>
    <property type="match status" value="1"/>
</dbReference>
<dbReference type="Pfam" id="PF03123">
    <property type="entry name" value="CAT_RBD"/>
    <property type="match status" value="1"/>
</dbReference>